<accession>A0AAV3RLR5</accession>
<proteinExistence type="predicted"/>
<gene>
    <name evidence="1" type="ORF">LIER_29631</name>
</gene>
<keyword evidence="2" id="KW-1185">Reference proteome</keyword>
<reference evidence="1 2" key="1">
    <citation type="submission" date="2024-01" db="EMBL/GenBank/DDBJ databases">
        <title>The complete chloroplast genome sequence of Lithospermum erythrorhizon: insights into the phylogenetic relationship among Boraginaceae species and the maternal lineages of purple gromwells.</title>
        <authorList>
            <person name="Okada T."/>
            <person name="Watanabe K."/>
        </authorList>
    </citation>
    <scope>NUCLEOTIDE SEQUENCE [LARGE SCALE GENOMIC DNA]</scope>
</reference>
<comment type="caution">
    <text evidence="1">The sequence shown here is derived from an EMBL/GenBank/DDBJ whole genome shotgun (WGS) entry which is preliminary data.</text>
</comment>
<dbReference type="EMBL" id="BAABME010010264">
    <property type="protein sequence ID" value="GAA0176918.1"/>
    <property type="molecule type" value="Genomic_DNA"/>
</dbReference>
<sequence length="85" mass="9453">MCNLFFQLHPTDLFRLLTQEQLPMSSLHRFKPLVQNGIENVPSHVMVASPSAEVHRIPPELVGYCKELESAPDGMLVGTLEPGGR</sequence>
<evidence type="ECO:0000313" key="2">
    <source>
        <dbReference type="Proteomes" id="UP001454036"/>
    </source>
</evidence>
<dbReference type="AlphaFoldDB" id="A0AAV3RLR5"/>
<protein>
    <submittedName>
        <fullName evidence="1">Uncharacterized protein</fullName>
    </submittedName>
</protein>
<dbReference type="Proteomes" id="UP001454036">
    <property type="component" value="Unassembled WGS sequence"/>
</dbReference>
<organism evidence="1 2">
    <name type="scientific">Lithospermum erythrorhizon</name>
    <name type="common">Purple gromwell</name>
    <name type="synonym">Lithospermum officinale var. erythrorhizon</name>
    <dbReference type="NCBI Taxonomy" id="34254"/>
    <lineage>
        <taxon>Eukaryota</taxon>
        <taxon>Viridiplantae</taxon>
        <taxon>Streptophyta</taxon>
        <taxon>Embryophyta</taxon>
        <taxon>Tracheophyta</taxon>
        <taxon>Spermatophyta</taxon>
        <taxon>Magnoliopsida</taxon>
        <taxon>eudicotyledons</taxon>
        <taxon>Gunneridae</taxon>
        <taxon>Pentapetalae</taxon>
        <taxon>asterids</taxon>
        <taxon>lamiids</taxon>
        <taxon>Boraginales</taxon>
        <taxon>Boraginaceae</taxon>
        <taxon>Boraginoideae</taxon>
        <taxon>Lithospermeae</taxon>
        <taxon>Lithospermum</taxon>
    </lineage>
</organism>
<name>A0AAV3RLR5_LITER</name>
<evidence type="ECO:0000313" key="1">
    <source>
        <dbReference type="EMBL" id="GAA0176918.1"/>
    </source>
</evidence>